<evidence type="ECO:0000313" key="4">
    <source>
        <dbReference type="Proteomes" id="UP000007264"/>
    </source>
</evidence>
<dbReference type="InterPro" id="IPR036873">
    <property type="entry name" value="Rhodanese-like_dom_sf"/>
</dbReference>
<evidence type="ECO:0000259" key="2">
    <source>
        <dbReference type="PROSITE" id="PS50206"/>
    </source>
</evidence>
<dbReference type="EMBL" id="AGSI01000010">
    <property type="protein sequence ID" value="EIE22312.1"/>
    <property type="molecule type" value="Genomic_DNA"/>
</dbReference>
<dbReference type="Pfam" id="PF03959">
    <property type="entry name" value="FSH1"/>
    <property type="match status" value="1"/>
</dbReference>
<protein>
    <submittedName>
        <fullName evidence="3">Phospholipase/Carboxylesterase family protein</fullName>
    </submittedName>
</protein>
<dbReference type="Pfam" id="PF00581">
    <property type="entry name" value="Rhodanese"/>
    <property type="match status" value="1"/>
</dbReference>
<evidence type="ECO:0000313" key="3">
    <source>
        <dbReference type="EMBL" id="EIE22312.1"/>
    </source>
</evidence>
<dbReference type="SUPFAM" id="SSF52821">
    <property type="entry name" value="Rhodanese/Cell cycle control phosphatase"/>
    <property type="match status" value="1"/>
</dbReference>
<dbReference type="GeneID" id="17040298"/>
<reference evidence="3 4" key="1">
    <citation type="journal article" date="2012" name="Genome Biol.">
        <title>The genome of the polar eukaryotic microalga coccomyxa subellipsoidea reveals traits of cold adaptation.</title>
        <authorList>
            <person name="Blanc G."/>
            <person name="Agarkova I."/>
            <person name="Grimwood J."/>
            <person name="Kuo A."/>
            <person name="Brueggeman A."/>
            <person name="Dunigan D."/>
            <person name="Gurnon J."/>
            <person name="Ladunga I."/>
            <person name="Lindquist E."/>
            <person name="Lucas S."/>
            <person name="Pangilinan J."/>
            <person name="Proschold T."/>
            <person name="Salamov A."/>
            <person name="Schmutz J."/>
            <person name="Weeks D."/>
            <person name="Yamada T."/>
            <person name="Claverie J.M."/>
            <person name="Grigoriev I."/>
            <person name="Van Etten J."/>
            <person name="Lomsadze A."/>
            <person name="Borodovsky M."/>
        </authorList>
    </citation>
    <scope>NUCLEOTIDE SEQUENCE [LARGE SCALE GENOMIC DNA]</scope>
    <source>
        <strain evidence="3 4">C-169</strain>
    </source>
</reference>
<name>I0YV93_COCSC</name>
<dbReference type="eggNOG" id="KOG2551">
    <property type="taxonomic scope" value="Eukaryota"/>
</dbReference>
<dbReference type="SUPFAM" id="SSF53474">
    <property type="entry name" value="alpha/beta-Hydrolases"/>
    <property type="match status" value="1"/>
</dbReference>
<dbReference type="InterPro" id="IPR005645">
    <property type="entry name" value="FSH-like_dom"/>
</dbReference>
<dbReference type="InterPro" id="IPR001763">
    <property type="entry name" value="Rhodanese-like_dom"/>
</dbReference>
<dbReference type="PANTHER" id="PTHR43268:SF6">
    <property type="entry name" value="THIOSULFATE SULFURTRANSFERASE_RHODANESE-LIKE DOMAIN-CONTAINING PROTEIN 2"/>
    <property type="match status" value="1"/>
</dbReference>
<dbReference type="SMART" id="SM00450">
    <property type="entry name" value="RHOD"/>
    <property type="match status" value="1"/>
</dbReference>
<dbReference type="RefSeq" id="XP_005646856.1">
    <property type="nucleotide sequence ID" value="XM_005646799.1"/>
</dbReference>
<dbReference type="PANTHER" id="PTHR43268">
    <property type="entry name" value="THIOSULFATE SULFURTRANSFERASE/RHODANESE-LIKE DOMAIN-CONTAINING PROTEIN 2"/>
    <property type="match status" value="1"/>
</dbReference>
<keyword evidence="4" id="KW-1185">Reference proteome</keyword>
<feature type="domain" description="Rhodanese" evidence="2">
    <location>
        <begin position="147"/>
        <end position="247"/>
    </location>
</feature>
<dbReference type="Proteomes" id="UP000007264">
    <property type="component" value="Unassembled WGS sequence"/>
</dbReference>
<dbReference type="OrthoDB" id="25002at2759"/>
<dbReference type="Gene3D" id="3.40.50.1820">
    <property type="entry name" value="alpha/beta hydrolase"/>
    <property type="match status" value="1"/>
</dbReference>
<dbReference type="PROSITE" id="PS50206">
    <property type="entry name" value="RHODANESE_3"/>
    <property type="match status" value="1"/>
</dbReference>
<proteinExistence type="predicted"/>
<dbReference type="Pfam" id="PF17773">
    <property type="entry name" value="UPF0176_N"/>
    <property type="match status" value="1"/>
</dbReference>
<gene>
    <name evidence="3" type="ORF">COCSUDRAFT_29596</name>
</gene>
<dbReference type="CDD" id="cd01518">
    <property type="entry name" value="RHOD_YceA"/>
    <property type="match status" value="1"/>
</dbReference>
<dbReference type="InterPro" id="IPR022111">
    <property type="entry name" value="Rhodanese_C"/>
</dbReference>
<dbReference type="Gene3D" id="3.30.70.100">
    <property type="match status" value="1"/>
</dbReference>
<comment type="caution">
    <text evidence="3">The sequence shown here is derived from an EMBL/GenBank/DDBJ whole genome shotgun (WGS) entry which is preliminary data.</text>
</comment>
<dbReference type="InterPro" id="IPR020936">
    <property type="entry name" value="TrhO"/>
</dbReference>
<dbReference type="KEGG" id="csl:COCSUDRAFT_29596"/>
<dbReference type="AlphaFoldDB" id="I0YV93"/>
<dbReference type="InterPro" id="IPR029058">
    <property type="entry name" value="AB_hydrolase_fold"/>
</dbReference>
<sequence length="621" mass="67824">MDEDSEQGVLLYYKYVDLTEEQGAVKEWMQNLCQNLGLRGRIRVARDGINTTVGGTMAALRDHIAGVERHPLLGSGIDFKLASSPGPSSSQAARETGFDSLAVTVCQEVVALGGSTQMDLEELKEATALHVSPQQFHSLLDQSVEDSTKETVLLDVRNLYETRVGHFDKDGVRLVDPQLRSFNELRAWLDCQAAALADRRVLMYCTGGVRCERASAYLRSKGPAFQDVYQLEGGIQRYMEAFPLGGYFAGRNFVFDERVTVAGGSGRVVGSCCMCAAPHDTYEPRCRCGHCRMLVLVCPTCASHGLDGIEILCELCRRRAQCEVVHNGCTASCRNCQQQDSGGPAHSSQCRCVTSGSPPRQPDLHTKQPDLQPQPGSRLRILCLHGFRQNAHVFRGRNAGLIRRLNSIAELVCVDAPHTLPFLVKGSPQQPSPLVSARYGTISFRLWWTLQARVEGQSCTFVPTMDDNQYLRQTAGWAESWAYLQQVLRTDGPFEGVLGYSQGASVAAALCAHQQLCKGSADAGGLGWQPLRFAILCSGYASPAAEHRQLHADAGGISLPSLHVFGSKSEDGGISAVDSRSLADHFNPSCRLVVEHSGGHYIPVSKAVVTRFNSFLRQFET</sequence>
<dbReference type="InterPro" id="IPR040503">
    <property type="entry name" value="TRHO_N"/>
</dbReference>
<accession>I0YV93</accession>
<feature type="region of interest" description="Disordered" evidence="1">
    <location>
        <begin position="353"/>
        <end position="374"/>
    </location>
</feature>
<dbReference type="Gene3D" id="3.40.250.10">
    <property type="entry name" value="Rhodanese-like domain"/>
    <property type="match status" value="1"/>
</dbReference>
<evidence type="ECO:0000256" key="1">
    <source>
        <dbReference type="SAM" id="MobiDB-lite"/>
    </source>
</evidence>
<dbReference type="Pfam" id="PF12368">
    <property type="entry name" value="Rhodanese_C"/>
    <property type="match status" value="1"/>
</dbReference>
<organism evidence="3 4">
    <name type="scientific">Coccomyxa subellipsoidea (strain C-169)</name>
    <name type="common">Green microalga</name>
    <dbReference type="NCBI Taxonomy" id="574566"/>
    <lineage>
        <taxon>Eukaryota</taxon>
        <taxon>Viridiplantae</taxon>
        <taxon>Chlorophyta</taxon>
        <taxon>core chlorophytes</taxon>
        <taxon>Trebouxiophyceae</taxon>
        <taxon>Trebouxiophyceae incertae sedis</taxon>
        <taxon>Coccomyxaceae</taxon>
        <taxon>Coccomyxa</taxon>
        <taxon>Coccomyxa subellipsoidea</taxon>
    </lineage>
</organism>